<dbReference type="AlphaFoldDB" id="A0A2P2Q235"/>
<accession>A0A2P2Q235</accession>
<name>A0A2P2Q235_RHIMU</name>
<proteinExistence type="predicted"/>
<dbReference type="EMBL" id="GGEC01080551">
    <property type="protein sequence ID" value="MBX61035.1"/>
    <property type="molecule type" value="Transcribed_RNA"/>
</dbReference>
<sequence length="41" mass="5055">MKIAWDCFLIKEKIRKIFIHQMHMRRCIENNKKLVLHACKS</sequence>
<protein>
    <submittedName>
        <fullName evidence="1">Uncharacterized protein</fullName>
    </submittedName>
</protein>
<evidence type="ECO:0000313" key="1">
    <source>
        <dbReference type="EMBL" id="MBX61035.1"/>
    </source>
</evidence>
<organism evidence="1">
    <name type="scientific">Rhizophora mucronata</name>
    <name type="common">Asiatic mangrove</name>
    <dbReference type="NCBI Taxonomy" id="61149"/>
    <lineage>
        <taxon>Eukaryota</taxon>
        <taxon>Viridiplantae</taxon>
        <taxon>Streptophyta</taxon>
        <taxon>Embryophyta</taxon>
        <taxon>Tracheophyta</taxon>
        <taxon>Spermatophyta</taxon>
        <taxon>Magnoliopsida</taxon>
        <taxon>eudicotyledons</taxon>
        <taxon>Gunneridae</taxon>
        <taxon>Pentapetalae</taxon>
        <taxon>rosids</taxon>
        <taxon>fabids</taxon>
        <taxon>Malpighiales</taxon>
        <taxon>Rhizophoraceae</taxon>
        <taxon>Rhizophora</taxon>
    </lineage>
</organism>
<reference evidence="1" key="1">
    <citation type="submission" date="2018-02" db="EMBL/GenBank/DDBJ databases">
        <title>Rhizophora mucronata_Transcriptome.</title>
        <authorList>
            <person name="Meera S.P."/>
            <person name="Sreeshan A."/>
            <person name="Augustine A."/>
        </authorList>
    </citation>
    <scope>NUCLEOTIDE SEQUENCE</scope>
    <source>
        <tissue evidence="1">Leaf</tissue>
    </source>
</reference>